<dbReference type="InterPro" id="IPR036264">
    <property type="entry name" value="Bact_exopeptidase_dim_dom"/>
</dbReference>
<comment type="caution">
    <text evidence="2">The sequence shown here is derived from an EMBL/GenBank/DDBJ whole genome shotgun (WGS) entry which is preliminary data.</text>
</comment>
<dbReference type="Pfam" id="PF07687">
    <property type="entry name" value="M20_dimer"/>
    <property type="match status" value="1"/>
</dbReference>
<dbReference type="EMBL" id="BNDS01000013">
    <property type="protein sequence ID" value="GHH99601.1"/>
    <property type="molecule type" value="Genomic_DNA"/>
</dbReference>
<gene>
    <name evidence="2" type="ORF">AM1BK_31440</name>
</gene>
<evidence type="ECO:0000259" key="1">
    <source>
        <dbReference type="Pfam" id="PF07687"/>
    </source>
</evidence>
<dbReference type="Proteomes" id="UP000637074">
    <property type="component" value="Unassembled WGS sequence"/>
</dbReference>
<organism evidence="2 3">
    <name type="scientific">Neobacillus kokaensis</name>
    <dbReference type="NCBI Taxonomy" id="2759023"/>
    <lineage>
        <taxon>Bacteria</taxon>
        <taxon>Bacillati</taxon>
        <taxon>Bacillota</taxon>
        <taxon>Bacilli</taxon>
        <taxon>Bacillales</taxon>
        <taxon>Bacillaceae</taxon>
        <taxon>Neobacillus</taxon>
    </lineage>
</organism>
<reference evidence="2 3" key="1">
    <citation type="journal article" date="2022" name="Int. J. Syst. Evol. Microbiol.">
        <title>Neobacillus kokaensis sp. nov., isolated from soil.</title>
        <authorList>
            <person name="Yuki K."/>
            <person name="Matsubara H."/>
            <person name="Yamaguchi S."/>
        </authorList>
    </citation>
    <scope>NUCLEOTIDE SEQUENCE [LARGE SCALE GENOMIC DNA]</scope>
    <source>
        <strain evidence="2 3">LOB 377</strain>
    </source>
</reference>
<dbReference type="PANTHER" id="PTHR11014">
    <property type="entry name" value="PEPTIDASE M20 FAMILY MEMBER"/>
    <property type="match status" value="1"/>
</dbReference>
<proteinExistence type="predicted"/>
<dbReference type="InterPro" id="IPR011650">
    <property type="entry name" value="Peptidase_M20_dimer"/>
</dbReference>
<dbReference type="SUPFAM" id="SSF53187">
    <property type="entry name" value="Zn-dependent exopeptidases"/>
    <property type="match status" value="1"/>
</dbReference>
<dbReference type="InterPro" id="IPR002933">
    <property type="entry name" value="Peptidase_M20"/>
</dbReference>
<evidence type="ECO:0000313" key="2">
    <source>
        <dbReference type="EMBL" id="GHH99601.1"/>
    </source>
</evidence>
<dbReference type="PANTHER" id="PTHR11014:SF63">
    <property type="entry name" value="METALLOPEPTIDASE, PUTATIVE (AFU_ORTHOLOGUE AFUA_6G09600)-RELATED"/>
    <property type="match status" value="1"/>
</dbReference>
<dbReference type="Gene3D" id="3.40.630.10">
    <property type="entry name" value="Zn peptidases"/>
    <property type="match status" value="1"/>
</dbReference>
<evidence type="ECO:0000313" key="3">
    <source>
        <dbReference type="Proteomes" id="UP000637074"/>
    </source>
</evidence>
<dbReference type="Gene3D" id="3.30.70.360">
    <property type="match status" value="1"/>
</dbReference>
<accession>A0ABQ3N6B1</accession>
<sequence length="383" mass="42455">MQSVITESLRELAVRHRRHLHQHPELSWQEFETSKYIKKCLQELNIEILNYTEPSVIGYLRGTKGAKTIALRADIDALPIQEEGERSYLSTVPGVSHACGHDGHTAILLAAARWFAENRNLIKPNVLFIFQTSEEMLPSGAEALVNEGVLDEADAVFGLHLFQSLEKGKIGISYGSIMAAADDFTIKIEGKGGHGAMPQDTVDPTHIASHIILALQSIISRRRNPLEPAVISVGKMEAGMAYNVIPDTAVLGGTIRTITKEMRSFICSEMEKLVEGLCQTFGAKGSVEFGWGAPPVINEEEMSRVVEKVAASMFGQERIEHVDPNMGSEDFSYYLEKQKGAYFLIGMGGEKSQYPHHHPKFDIDEEVLGTAIECYIQLVMHFE</sequence>
<dbReference type="RefSeq" id="WP_191274407.1">
    <property type="nucleotide sequence ID" value="NZ_BNDS01000013.1"/>
</dbReference>
<keyword evidence="3" id="KW-1185">Reference proteome</keyword>
<protein>
    <submittedName>
        <fullName evidence="2">N-acyl-L-amino acid amidohydrolase</fullName>
    </submittedName>
</protein>
<dbReference type="PIRSF" id="PIRSF005962">
    <property type="entry name" value="Pept_M20D_amidohydro"/>
    <property type="match status" value="1"/>
</dbReference>
<dbReference type="Pfam" id="PF01546">
    <property type="entry name" value="Peptidase_M20"/>
    <property type="match status" value="1"/>
</dbReference>
<dbReference type="NCBIfam" id="TIGR01891">
    <property type="entry name" value="amidohydrolases"/>
    <property type="match status" value="1"/>
</dbReference>
<dbReference type="InterPro" id="IPR017439">
    <property type="entry name" value="Amidohydrolase"/>
</dbReference>
<dbReference type="SUPFAM" id="SSF55031">
    <property type="entry name" value="Bacterial exopeptidase dimerisation domain"/>
    <property type="match status" value="1"/>
</dbReference>
<feature type="domain" description="Peptidase M20 dimerisation" evidence="1">
    <location>
        <begin position="183"/>
        <end position="275"/>
    </location>
</feature>
<name>A0ABQ3N6B1_9BACI</name>